<keyword evidence="2" id="KW-0143">Chaperone</keyword>
<dbReference type="InterPro" id="IPR019151">
    <property type="entry name" value="Proteasome_assmbl_chaperone_2"/>
</dbReference>
<dbReference type="EMBL" id="KI913980">
    <property type="protein sequence ID" value="ETV95576.1"/>
    <property type="molecule type" value="Genomic_DNA"/>
</dbReference>
<dbReference type="Gene3D" id="3.40.50.10900">
    <property type="entry name" value="PAC-like subunit"/>
    <property type="match status" value="1"/>
</dbReference>
<protein>
    <recommendedName>
        <fullName evidence="1">Proteasome assembly chaperone 2</fullName>
    </recommendedName>
</protein>
<gene>
    <name evidence="4" type="ORF">H310_11014</name>
</gene>
<dbReference type="InterPro" id="IPR016562">
    <property type="entry name" value="Proteasome_assmbl_chp_2_euk"/>
</dbReference>
<comment type="similarity">
    <text evidence="3">Belongs to the PSMG2 family.</text>
</comment>
<evidence type="ECO:0000256" key="2">
    <source>
        <dbReference type="ARBA" id="ARBA00023186"/>
    </source>
</evidence>
<name>A0A024TPL6_9STRA</name>
<dbReference type="GeneID" id="20088064"/>
<evidence type="ECO:0000256" key="3">
    <source>
        <dbReference type="ARBA" id="ARBA00025745"/>
    </source>
</evidence>
<dbReference type="InterPro" id="IPR038389">
    <property type="entry name" value="PSMG2_sf"/>
</dbReference>
<dbReference type="RefSeq" id="XP_008875769.1">
    <property type="nucleotide sequence ID" value="XM_008877547.1"/>
</dbReference>
<dbReference type="AlphaFoldDB" id="A0A024TPL6"/>
<dbReference type="GO" id="GO:0043248">
    <property type="term" value="P:proteasome assembly"/>
    <property type="evidence" value="ECO:0007669"/>
    <property type="project" value="TreeGrafter"/>
</dbReference>
<evidence type="ECO:0000256" key="1">
    <source>
        <dbReference type="ARBA" id="ARBA00019186"/>
    </source>
</evidence>
<dbReference type="VEuPathDB" id="FungiDB:H310_11014"/>
<dbReference type="PANTHER" id="PTHR12970:SF1">
    <property type="entry name" value="PROTEASOME ASSEMBLY CHAPERONE 2"/>
    <property type="match status" value="1"/>
</dbReference>
<reference evidence="4" key="1">
    <citation type="submission" date="2013-12" db="EMBL/GenBank/DDBJ databases">
        <title>The Genome Sequence of Aphanomyces invadans NJM9701.</title>
        <authorList>
            <consortium name="The Broad Institute Genomics Platform"/>
            <person name="Russ C."/>
            <person name="Tyler B."/>
            <person name="van West P."/>
            <person name="Dieguez-Uribeondo J."/>
            <person name="Young S.K."/>
            <person name="Zeng Q."/>
            <person name="Gargeya S."/>
            <person name="Fitzgerald M."/>
            <person name="Abouelleil A."/>
            <person name="Alvarado L."/>
            <person name="Chapman S.B."/>
            <person name="Gainer-Dewar J."/>
            <person name="Goldberg J."/>
            <person name="Griggs A."/>
            <person name="Gujja S."/>
            <person name="Hansen M."/>
            <person name="Howarth C."/>
            <person name="Imamovic A."/>
            <person name="Ireland A."/>
            <person name="Larimer J."/>
            <person name="McCowan C."/>
            <person name="Murphy C."/>
            <person name="Pearson M."/>
            <person name="Poon T.W."/>
            <person name="Priest M."/>
            <person name="Roberts A."/>
            <person name="Saif S."/>
            <person name="Shea T."/>
            <person name="Sykes S."/>
            <person name="Wortman J."/>
            <person name="Nusbaum C."/>
            <person name="Birren B."/>
        </authorList>
    </citation>
    <scope>NUCLEOTIDE SEQUENCE [LARGE SCALE GENOMIC DNA]</scope>
    <source>
        <strain evidence="4">NJM9701</strain>
    </source>
</reference>
<dbReference type="STRING" id="157072.A0A024TPL6"/>
<dbReference type="GO" id="GO:0005829">
    <property type="term" value="C:cytosol"/>
    <property type="evidence" value="ECO:0007669"/>
    <property type="project" value="TreeGrafter"/>
</dbReference>
<accession>A0A024TPL6</accession>
<dbReference type="GO" id="GO:0005634">
    <property type="term" value="C:nucleus"/>
    <property type="evidence" value="ECO:0007669"/>
    <property type="project" value="TreeGrafter"/>
</dbReference>
<dbReference type="eggNOG" id="KOG3112">
    <property type="taxonomic scope" value="Eukaryota"/>
</dbReference>
<proteinExistence type="inferred from homology"/>
<sequence length="277" mass="30076">MEFFGRQGYGRGQDAARSLVEGAVIVTPGVSFANVGQLTVDLLVNSLLVQEVEMKLVGHLYSKHVPPMAGSSAFATQSSSGLCLNLEVYVLSIPSNDHLEDAPKVVFVQQRTSVIQGEIQAFCDEFAAWASACHAAQVIVLSGVDNMLRHDVNMHERRIQWFSTDKLPVLNEPFLHQFPPLTVDEGDSLVDKQDVWSSVRGAGLAPKLITSSAAHSIPALAVLLHCAEGNNVPDAIHLASCIVQYLGLHNQIKSFRLVLPPSWAQLYGRDPAIALYA</sequence>
<evidence type="ECO:0000313" key="4">
    <source>
        <dbReference type="EMBL" id="ETV95576.1"/>
    </source>
</evidence>
<dbReference type="Pfam" id="PF09754">
    <property type="entry name" value="PAC2"/>
    <property type="match status" value="1"/>
</dbReference>
<dbReference type="PANTHER" id="PTHR12970">
    <property type="entry name" value="PROTEASOME ASSEMBLY CHAPERONE 2"/>
    <property type="match status" value="1"/>
</dbReference>
<organism evidence="4">
    <name type="scientific">Aphanomyces invadans</name>
    <dbReference type="NCBI Taxonomy" id="157072"/>
    <lineage>
        <taxon>Eukaryota</taxon>
        <taxon>Sar</taxon>
        <taxon>Stramenopiles</taxon>
        <taxon>Oomycota</taxon>
        <taxon>Saprolegniomycetes</taxon>
        <taxon>Saprolegniales</taxon>
        <taxon>Verrucalvaceae</taxon>
        <taxon>Aphanomyces</taxon>
    </lineage>
</organism>
<dbReference type="OrthoDB" id="10260712at2759"/>